<feature type="domain" description="Response regulatory" evidence="4">
    <location>
        <begin position="155"/>
        <end position="270"/>
    </location>
</feature>
<evidence type="ECO:0000256" key="3">
    <source>
        <dbReference type="PROSITE-ProRule" id="PRU00169"/>
    </source>
</evidence>
<dbReference type="eggNOG" id="COG0745">
    <property type="taxonomic scope" value="Bacteria"/>
</dbReference>
<dbReference type="Gene3D" id="3.30.70.270">
    <property type="match status" value="1"/>
</dbReference>
<comment type="caution">
    <text evidence="6">The sequence shown here is derived from an EMBL/GenBank/DDBJ whole genome shotgun (WGS) entry which is preliminary data.</text>
</comment>
<evidence type="ECO:0000259" key="5">
    <source>
        <dbReference type="PROSITE" id="PS50887"/>
    </source>
</evidence>
<protein>
    <recommendedName>
        <fullName evidence="1">diguanylate cyclase</fullName>
        <ecNumber evidence="1">2.7.7.65</ecNumber>
    </recommendedName>
</protein>
<dbReference type="InterPro" id="IPR050469">
    <property type="entry name" value="Diguanylate_Cyclase"/>
</dbReference>
<dbReference type="GO" id="GO:0043709">
    <property type="term" value="P:cell adhesion involved in single-species biofilm formation"/>
    <property type="evidence" value="ECO:0007669"/>
    <property type="project" value="TreeGrafter"/>
</dbReference>
<dbReference type="CDD" id="cd17538">
    <property type="entry name" value="REC_D1_PleD-like"/>
    <property type="match status" value="1"/>
</dbReference>
<dbReference type="OrthoDB" id="9812260at2"/>
<dbReference type="PANTHER" id="PTHR45138:SF9">
    <property type="entry name" value="DIGUANYLATE CYCLASE DGCM-RELATED"/>
    <property type="match status" value="1"/>
</dbReference>
<accession>A0A059FAV7</accession>
<sequence>MSARILVVDDIEANRRLLQAKLEAQYYTVIQAENGPQALEVARKELPDIILLDVMMPGMDGYEVCRRLKEDQATAFIPVVMVTALSDTEDRVRGLEAGAEDFLTKPVDDFALMSRVGALMRYNAVASELRQRQANGLGGGLDHESTKEETDQPARIFIVDDNPRASARLASVLREAGHTVVTLAEAGSMSGLASLGVDLMILSLPSKSFDALKLCAHFKVTEATRAVSILLICDPDDRVRAAKGLEIGASDVILTPVDKQELLVRVRTQARRARYIEMLRRRVDKGLELSVIDQLTGLYNRRYMMGQLHQFMQRSVMGGKPVSVMMADIDHFKSVNDTYGHDAGDEVLQEIANRLRENVRPMDIVCRPGGEEFLVIMPETPGDRACAAAERIRRAVAASPFIVGKAGLNIQITVSVGVSTIAGEQDTIADLTKRADQALYQAKTTGRNRVESTAA</sequence>
<dbReference type="PATRIC" id="fig|1280952.3.peg.2364"/>
<dbReference type="STRING" id="1280952.HJA_11819"/>
<organism evidence="6 7">
    <name type="scientific">Hyphomonas jannaschiana VP2</name>
    <dbReference type="NCBI Taxonomy" id="1280952"/>
    <lineage>
        <taxon>Bacteria</taxon>
        <taxon>Pseudomonadati</taxon>
        <taxon>Pseudomonadota</taxon>
        <taxon>Alphaproteobacteria</taxon>
        <taxon>Hyphomonadales</taxon>
        <taxon>Hyphomonadaceae</taxon>
        <taxon>Hyphomonas</taxon>
    </lineage>
</organism>
<comment type="catalytic activity">
    <reaction evidence="2">
        <text>2 GTP = 3',3'-c-di-GMP + 2 diphosphate</text>
        <dbReference type="Rhea" id="RHEA:24898"/>
        <dbReference type="ChEBI" id="CHEBI:33019"/>
        <dbReference type="ChEBI" id="CHEBI:37565"/>
        <dbReference type="ChEBI" id="CHEBI:58805"/>
        <dbReference type="EC" id="2.7.7.65"/>
    </reaction>
</comment>
<feature type="modified residue" description="4-aspartylphosphate" evidence="3">
    <location>
        <position position="53"/>
    </location>
</feature>
<dbReference type="RefSeq" id="WP_035582535.1">
    <property type="nucleotide sequence ID" value="NZ_ARYJ01000007.1"/>
</dbReference>
<dbReference type="InterPro" id="IPR043128">
    <property type="entry name" value="Rev_trsase/Diguanyl_cyclase"/>
</dbReference>
<dbReference type="PANTHER" id="PTHR45138">
    <property type="entry name" value="REGULATORY COMPONENTS OF SENSORY TRANSDUCTION SYSTEM"/>
    <property type="match status" value="1"/>
</dbReference>
<dbReference type="Pfam" id="PF00072">
    <property type="entry name" value="Response_reg"/>
    <property type="match status" value="2"/>
</dbReference>
<comment type="caution">
    <text evidence="3">Lacks conserved residue(s) required for the propagation of feature annotation.</text>
</comment>
<evidence type="ECO:0000313" key="7">
    <source>
        <dbReference type="Proteomes" id="UP000024816"/>
    </source>
</evidence>
<evidence type="ECO:0000256" key="2">
    <source>
        <dbReference type="ARBA" id="ARBA00034247"/>
    </source>
</evidence>
<dbReference type="EC" id="2.7.7.65" evidence="1"/>
<gene>
    <name evidence="6" type="ORF">HJA_11819</name>
</gene>
<dbReference type="eggNOG" id="COG3706">
    <property type="taxonomic scope" value="Bacteria"/>
</dbReference>
<dbReference type="NCBIfam" id="NF007135">
    <property type="entry name" value="PRK09581.1"/>
    <property type="match status" value="1"/>
</dbReference>
<evidence type="ECO:0000256" key="1">
    <source>
        <dbReference type="ARBA" id="ARBA00012528"/>
    </source>
</evidence>
<dbReference type="PROSITE" id="PS50110">
    <property type="entry name" value="RESPONSE_REGULATORY"/>
    <property type="match status" value="2"/>
</dbReference>
<dbReference type="AlphaFoldDB" id="A0A059FAV7"/>
<dbReference type="PROSITE" id="PS50887">
    <property type="entry name" value="GGDEF"/>
    <property type="match status" value="1"/>
</dbReference>
<dbReference type="InterPro" id="IPR000160">
    <property type="entry name" value="GGDEF_dom"/>
</dbReference>
<dbReference type="Gene3D" id="3.40.50.2300">
    <property type="match status" value="1"/>
</dbReference>
<dbReference type="FunFam" id="3.30.70.270:FF:000001">
    <property type="entry name" value="Diguanylate cyclase domain protein"/>
    <property type="match status" value="1"/>
</dbReference>
<name>A0A059FAV7_9PROT</name>
<dbReference type="GO" id="GO:0052621">
    <property type="term" value="F:diguanylate cyclase activity"/>
    <property type="evidence" value="ECO:0007669"/>
    <property type="project" value="UniProtKB-EC"/>
</dbReference>
<feature type="domain" description="GGDEF" evidence="5">
    <location>
        <begin position="320"/>
        <end position="455"/>
    </location>
</feature>
<reference evidence="6 7" key="1">
    <citation type="journal article" date="2014" name="Antonie Van Leeuwenhoek">
        <title>Hyphomonas beringensis sp. nov. and Hyphomonas chukchiensis sp. nov., isolated from surface seawater of the Bering Sea and Chukchi Sea.</title>
        <authorList>
            <person name="Li C."/>
            <person name="Lai Q."/>
            <person name="Li G."/>
            <person name="Dong C."/>
            <person name="Wang J."/>
            <person name="Liao Y."/>
            <person name="Shao Z."/>
        </authorList>
    </citation>
    <scope>NUCLEOTIDE SEQUENCE [LARGE SCALE GENOMIC DNA]</scope>
    <source>
        <strain evidence="6 7">VP2</strain>
    </source>
</reference>
<dbReference type="NCBIfam" id="TIGR00254">
    <property type="entry name" value="GGDEF"/>
    <property type="match status" value="1"/>
</dbReference>
<keyword evidence="3" id="KW-0597">Phosphoprotein</keyword>
<dbReference type="EMBL" id="ARYJ01000007">
    <property type="protein sequence ID" value="KCZ87686.1"/>
    <property type="molecule type" value="Genomic_DNA"/>
</dbReference>
<dbReference type="GO" id="GO:0000160">
    <property type="term" value="P:phosphorelay signal transduction system"/>
    <property type="evidence" value="ECO:0007669"/>
    <property type="project" value="InterPro"/>
</dbReference>
<feature type="domain" description="Response regulatory" evidence="4">
    <location>
        <begin position="4"/>
        <end position="120"/>
    </location>
</feature>
<dbReference type="Proteomes" id="UP000024816">
    <property type="component" value="Unassembled WGS sequence"/>
</dbReference>
<dbReference type="InterPro" id="IPR011006">
    <property type="entry name" value="CheY-like_superfamily"/>
</dbReference>
<dbReference type="Pfam" id="PF00990">
    <property type="entry name" value="GGDEF"/>
    <property type="match status" value="1"/>
</dbReference>
<dbReference type="SUPFAM" id="SSF55073">
    <property type="entry name" value="Nucleotide cyclase"/>
    <property type="match status" value="1"/>
</dbReference>
<keyword evidence="7" id="KW-1185">Reference proteome</keyword>
<evidence type="ECO:0000313" key="6">
    <source>
        <dbReference type="EMBL" id="KCZ87686.1"/>
    </source>
</evidence>
<dbReference type="InterPro" id="IPR029787">
    <property type="entry name" value="Nucleotide_cyclase"/>
</dbReference>
<dbReference type="SUPFAM" id="SSF52172">
    <property type="entry name" value="CheY-like"/>
    <property type="match status" value="2"/>
</dbReference>
<dbReference type="GO" id="GO:0005886">
    <property type="term" value="C:plasma membrane"/>
    <property type="evidence" value="ECO:0007669"/>
    <property type="project" value="TreeGrafter"/>
</dbReference>
<dbReference type="FunFam" id="3.40.50.2300:FF:000574">
    <property type="entry name" value="Response regulator PleD"/>
    <property type="match status" value="1"/>
</dbReference>
<dbReference type="GO" id="GO:1902201">
    <property type="term" value="P:negative regulation of bacterial-type flagellum-dependent cell motility"/>
    <property type="evidence" value="ECO:0007669"/>
    <property type="project" value="TreeGrafter"/>
</dbReference>
<proteinExistence type="predicted"/>
<evidence type="ECO:0000259" key="4">
    <source>
        <dbReference type="PROSITE" id="PS50110"/>
    </source>
</evidence>
<dbReference type="SMART" id="SM00267">
    <property type="entry name" value="GGDEF"/>
    <property type="match status" value="1"/>
</dbReference>
<dbReference type="InterPro" id="IPR001789">
    <property type="entry name" value="Sig_transdc_resp-reg_receiver"/>
</dbReference>
<dbReference type="CDD" id="cd01949">
    <property type="entry name" value="GGDEF"/>
    <property type="match status" value="1"/>
</dbReference>
<dbReference type="SMART" id="SM00448">
    <property type="entry name" value="REC"/>
    <property type="match status" value="2"/>
</dbReference>